<evidence type="ECO:0000256" key="4">
    <source>
        <dbReference type="ARBA" id="ARBA00022679"/>
    </source>
</evidence>
<dbReference type="RefSeq" id="XP_031395549.1">
    <property type="nucleotide sequence ID" value="XM_031539689.1"/>
</dbReference>
<comment type="pathway">
    <text evidence="1 5">Glycan metabolism; pectin biosynthesis.</text>
</comment>
<dbReference type="SUPFAM" id="SSF53448">
    <property type="entry name" value="Nucleotide-diphospho-sugar transferases"/>
    <property type="match status" value="1"/>
</dbReference>
<keyword evidence="5" id="KW-0961">Cell wall biogenesis/degradation</keyword>
<dbReference type="GO" id="GO:0000139">
    <property type="term" value="C:Golgi membrane"/>
    <property type="evidence" value="ECO:0007669"/>
    <property type="project" value="UniProtKB-SubCell"/>
</dbReference>
<evidence type="ECO:0000256" key="6">
    <source>
        <dbReference type="SAM" id="MobiDB-lite"/>
    </source>
</evidence>
<gene>
    <name evidence="10" type="primary">LOC116206863</name>
    <name evidence="7" type="ORF">CDL15_Pgr000461</name>
</gene>
<keyword evidence="3 5" id="KW-0328">Glycosyltransferase</keyword>
<dbReference type="Pfam" id="PF25557">
    <property type="entry name" value="GAUT_1"/>
    <property type="match status" value="1"/>
</dbReference>
<proteinExistence type="inferred from homology"/>
<dbReference type="Gene3D" id="3.90.550.10">
    <property type="entry name" value="Spore Coat Polysaccharide Biosynthesis Protein SpsA, Chain A"/>
    <property type="match status" value="1"/>
</dbReference>
<evidence type="ECO:0000313" key="7">
    <source>
        <dbReference type="EMBL" id="OWM67009.1"/>
    </source>
</evidence>
<accession>A0A218W3A0</accession>
<comment type="similarity">
    <text evidence="2 5">Belongs to the glycosyltransferase 8 family.</text>
</comment>
<dbReference type="AlphaFoldDB" id="A0A218W3A0"/>
<keyword evidence="5" id="KW-1133">Transmembrane helix</keyword>
<comment type="subcellular location">
    <subcellularLocation>
        <location evidence="5">Golgi apparatus membrane</location>
        <topology evidence="5">Single-pass type II membrane protein</topology>
    </subcellularLocation>
</comment>
<dbReference type="GO" id="GO:0045489">
    <property type="term" value="P:pectin biosynthetic process"/>
    <property type="evidence" value="ECO:0007669"/>
    <property type="project" value="UniProtKB-UniPathway"/>
</dbReference>
<feature type="region of interest" description="Disordered" evidence="6">
    <location>
        <begin position="59"/>
        <end position="91"/>
    </location>
</feature>
<organism evidence="7 8">
    <name type="scientific">Punica granatum</name>
    <name type="common">Pomegranate</name>
    <dbReference type="NCBI Taxonomy" id="22663"/>
    <lineage>
        <taxon>Eukaryota</taxon>
        <taxon>Viridiplantae</taxon>
        <taxon>Streptophyta</taxon>
        <taxon>Embryophyta</taxon>
        <taxon>Tracheophyta</taxon>
        <taxon>Spermatophyta</taxon>
        <taxon>Magnoliopsida</taxon>
        <taxon>eudicotyledons</taxon>
        <taxon>Gunneridae</taxon>
        <taxon>Pentapetalae</taxon>
        <taxon>rosids</taxon>
        <taxon>malvids</taxon>
        <taxon>Myrtales</taxon>
        <taxon>Lythraceae</taxon>
        <taxon>Punica</taxon>
    </lineage>
</organism>
<feature type="region of interest" description="Disordered" evidence="6">
    <location>
        <begin position="105"/>
        <end position="150"/>
    </location>
</feature>
<dbReference type="EC" id="2.4.1.-" evidence="5"/>
<dbReference type="Pfam" id="PF01501">
    <property type="entry name" value="Glyco_transf_8"/>
    <property type="match status" value="1"/>
</dbReference>
<reference evidence="9" key="3">
    <citation type="journal article" date="2020" name="Plant Biotechnol. J.">
        <title>The pomegranate (Punica granatum L.) draft genome dissects genetic divergence between soft- and hard-seeded cultivars.</title>
        <authorList>
            <person name="Luo X."/>
            <person name="Li H."/>
            <person name="Wu Z."/>
            <person name="Yao W."/>
            <person name="Zhao P."/>
            <person name="Cao D."/>
            <person name="Yu H."/>
            <person name="Li K."/>
            <person name="Poudel K."/>
            <person name="Zhao D."/>
            <person name="Zhang F."/>
            <person name="Xia X."/>
            <person name="Chen L."/>
            <person name="Wang Q."/>
            <person name="Jing D."/>
            <person name="Cao S."/>
        </authorList>
    </citation>
    <scope>NUCLEOTIDE SEQUENCE [LARGE SCALE GENOMIC DNA]</scope>
</reference>
<keyword evidence="4" id="KW-0808">Transferase</keyword>
<evidence type="ECO:0000256" key="3">
    <source>
        <dbReference type="ARBA" id="ARBA00022676"/>
    </source>
</evidence>
<feature type="compositionally biased region" description="Polar residues" evidence="6">
    <location>
        <begin position="129"/>
        <end position="150"/>
    </location>
</feature>
<reference evidence="8" key="1">
    <citation type="journal article" date="2017" name="Plant J.">
        <title>The pomegranate (Punica granatum L.) genome and the genomics of punicalagin biosynthesis.</title>
        <authorList>
            <person name="Qin G."/>
            <person name="Xu C."/>
            <person name="Ming R."/>
            <person name="Tang H."/>
            <person name="Guyot R."/>
            <person name="Kramer E.M."/>
            <person name="Hu Y."/>
            <person name="Yi X."/>
            <person name="Qi Y."/>
            <person name="Xu X."/>
            <person name="Gao Z."/>
            <person name="Pan H."/>
            <person name="Jian J."/>
            <person name="Tian Y."/>
            <person name="Yue Z."/>
            <person name="Xu Y."/>
        </authorList>
    </citation>
    <scope>NUCLEOTIDE SEQUENCE [LARGE SCALE GENOMIC DNA]</scope>
    <source>
        <strain evidence="8">cv. Dabenzi</strain>
    </source>
</reference>
<dbReference type="PANTHER" id="PTHR32116">
    <property type="entry name" value="GALACTURONOSYLTRANSFERASE 4-RELATED"/>
    <property type="match status" value="1"/>
</dbReference>
<name>A0A218W3A0_PUNGR</name>
<dbReference type="GO" id="GO:0071555">
    <property type="term" value="P:cell wall organization"/>
    <property type="evidence" value="ECO:0007669"/>
    <property type="project" value="UniProtKB-KW"/>
</dbReference>
<evidence type="ECO:0000256" key="2">
    <source>
        <dbReference type="ARBA" id="ARBA00006351"/>
    </source>
</evidence>
<evidence type="ECO:0000256" key="5">
    <source>
        <dbReference type="RuleBase" id="RU362027"/>
    </source>
</evidence>
<dbReference type="InterPro" id="IPR002495">
    <property type="entry name" value="Glyco_trans_8"/>
</dbReference>
<protein>
    <recommendedName>
        <fullName evidence="5">Hexosyltransferase</fullName>
        <ecNumber evidence="5">2.4.1.-</ecNumber>
    </recommendedName>
</protein>
<dbReference type="OrthoDB" id="411524at2759"/>
<keyword evidence="9" id="KW-1185">Reference proteome</keyword>
<dbReference type="InterPro" id="IPR029993">
    <property type="entry name" value="GAUT"/>
</dbReference>
<feature type="transmembrane region" description="Helical" evidence="5">
    <location>
        <begin position="20"/>
        <end position="43"/>
    </location>
</feature>
<evidence type="ECO:0000313" key="10">
    <source>
        <dbReference type="RefSeq" id="XP_031395549.1"/>
    </source>
</evidence>
<dbReference type="EMBL" id="MTKT01005400">
    <property type="protein sequence ID" value="OWM67009.1"/>
    <property type="molecule type" value="Genomic_DNA"/>
</dbReference>
<keyword evidence="5" id="KW-0812">Transmembrane</keyword>
<keyword evidence="5" id="KW-0472">Membrane</keyword>
<keyword evidence="5" id="KW-0333">Golgi apparatus</keyword>
<dbReference type="InterPro" id="IPR029044">
    <property type="entry name" value="Nucleotide-diphossugar_trans"/>
</dbReference>
<dbReference type="Proteomes" id="UP000197138">
    <property type="component" value="Unassembled WGS sequence"/>
</dbReference>
<dbReference type="PANTHER" id="PTHR32116:SF12">
    <property type="entry name" value="GALACTURONOSYLTRANSFERASE 7-RELATED"/>
    <property type="match status" value="1"/>
</dbReference>
<evidence type="ECO:0000313" key="8">
    <source>
        <dbReference type="Proteomes" id="UP000197138"/>
    </source>
</evidence>
<dbReference type="UniPathway" id="UPA00845"/>
<dbReference type="GO" id="GO:0047262">
    <property type="term" value="F:polygalacturonate 4-alpha-galacturonosyltransferase activity"/>
    <property type="evidence" value="ECO:0007669"/>
    <property type="project" value="InterPro"/>
</dbReference>
<dbReference type="Proteomes" id="UP000515151">
    <property type="component" value="Chromosome 5"/>
</dbReference>
<evidence type="ECO:0000256" key="1">
    <source>
        <dbReference type="ARBA" id="ARBA00004877"/>
    </source>
</evidence>
<evidence type="ECO:0000313" key="9">
    <source>
        <dbReference type="Proteomes" id="UP000515151"/>
    </source>
</evidence>
<sequence>MKGGGGGAGGSGGKRRWRGLAIAVLGLIIILSMLVPLGFLLGLHNGIILSAPTAGFASDHQHNSVPGVHRSSEKYSIDSNGIQTPPKKDHTKHVDELMKKLEPSLSKDLQGDLTNGSKKETINRVPSHEGQQQKGTSQSAPSRPNATRVDQTVKVVEHNKGNADESGKSCELRFGAYCLWRERHREVVKDSLVKKLKDRLFVARAYFPSIAKIPVQDKLSAELKQNIQDFERVLSESSVDSDLPSQIDKKLERMETAIAKAKSCPVECHNVEKKFRQLLDLTEDEANFHMKQSAFLHQLAVQTIPKSLHCLSMRLTVDYFRSPEDLKVPDEEKYSDPSLHHFVIFSKNVLASSVVINSTVSHAKESRNLVFHVLTDQENFYAIERWFSGKTYREATVQVLNIEKLELQDKENSLSLPNEFRVSFHIVDGQDTLKMRTQYLSTFSNSHFLLPEIFPNLEKIVVLDDDVVVRRDLTSLWDLNIGGKVNGAVQSCAVRLGQLRSFLGERILDQNSCAWMSGLNVIDLSRWRDLKLSETYQGLLQQLNRAEGSVESAMLGATLLTFQDQIYTLDSSWMLSGLGHDYGLEMSDVKRAAVLHYNGNMKPWLELGIPKYKDYWKRSLNWKEQIFSDCNISP</sequence>
<dbReference type="GeneID" id="116206863"/>
<reference evidence="7" key="2">
    <citation type="submission" date="2017-06" db="EMBL/GenBank/DDBJ databases">
        <title>The pomegranate genome and the genomics of punicalagin biosynthesis.</title>
        <authorList>
            <person name="Xu C."/>
        </authorList>
    </citation>
    <scope>NUCLEOTIDE SEQUENCE [LARGE SCALE GENOMIC DNA]</scope>
    <source>
        <tissue evidence="7">Fresh leaf</tissue>
    </source>
</reference>
<reference evidence="10" key="4">
    <citation type="submission" date="2025-04" db="UniProtKB">
        <authorList>
            <consortium name="RefSeq"/>
        </authorList>
    </citation>
    <scope>IDENTIFICATION</scope>
    <source>
        <tissue evidence="10">Leaf</tissue>
    </source>
</reference>